<proteinExistence type="predicted"/>
<dbReference type="EMBL" id="JBCEWA010000004">
    <property type="protein sequence ID" value="MEL5987981.1"/>
    <property type="molecule type" value="Genomic_DNA"/>
</dbReference>
<dbReference type="Pfam" id="PF10004">
    <property type="entry name" value="DUF2247"/>
    <property type="match status" value="1"/>
</dbReference>
<reference evidence="1 2" key="1">
    <citation type="submission" date="2024-04" db="EMBL/GenBank/DDBJ databases">
        <authorList>
            <person name="Wu Y.S."/>
            <person name="Zhang L."/>
        </authorList>
    </citation>
    <scope>NUCLEOTIDE SEQUENCE [LARGE SCALE GENOMIC DNA]</scope>
    <source>
        <strain evidence="1 2">KG-01</strain>
    </source>
</reference>
<keyword evidence="2" id="KW-1185">Reference proteome</keyword>
<organism evidence="1 2">
    <name type="scientific">Kurthia gibsonii</name>
    <dbReference type="NCBI Taxonomy" id="33946"/>
    <lineage>
        <taxon>Bacteria</taxon>
        <taxon>Bacillati</taxon>
        <taxon>Bacillota</taxon>
        <taxon>Bacilli</taxon>
        <taxon>Bacillales</taxon>
        <taxon>Caryophanaceae</taxon>
        <taxon>Kurthia</taxon>
    </lineage>
</organism>
<name>A0ABU9LNN0_9BACL</name>
<evidence type="ECO:0000313" key="1">
    <source>
        <dbReference type="EMBL" id="MEL5987981.1"/>
    </source>
</evidence>
<comment type="caution">
    <text evidence="1">The sequence shown here is derived from an EMBL/GenBank/DDBJ whole genome shotgun (WGS) entry which is preliminary data.</text>
</comment>
<dbReference type="InterPro" id="IPR016630">
    <property type="entry name" value="UCP015278"/>
</dbReference>
<dbReference type="Proteomes" id="UP001398420">
    <property type="component" value="Unassembled WGS sequence"/>
</dbReference>
<gene>
    <name evidence="1" type="ORF">AAF454_06080</name>
</gene>
<evidence type="ECO:0000313" key="2">
    <source>
        <dbReference type="Proteomes" id="UP001398420"/>
    </source>
</evidence>
<protein>
    <submittedName>
        <fullName evidence="1">DUF2247 family protein</fullName>
    </submittedName>
</protein>
<accession>A0ABU9LNN0</accession>
<sequence>MDKIDFDELYQEPENKLKINIPSTFIIKNKKVSFSWTELYWGWENQFISDKTLIEIAETEVTNTIYSEPVLELASIMDSEVYTEQIKIQELIEQIIDSKLLIDRQYILNCKNKYLYAIVSYIYEYPIESKVIESYNKLTKDCTEDSIAPITGYEYVLDVILNDFHNPSKPAKEFYDELLMWTAYGITAKNEELLRLWRLFLENQRTYFLNQWSTK</sequence>
<dbReference type="RefSeq" id="WP_342302806.1">
    <property type="nucleotide sequence ID" value="NZ_JBCEWA010000004.1"/>
</dbReference>